<dbReference type="GeneID" id="110425998"/>
<dbReference type="AlphaFoldDB" id="A0A6J1BBY7"/>
<name>A0A6J1BBY7_9ROSI</name>
<accession>A0A6J1BBY7</accession>
<organism evidence="1 2">
    <name type="scientific">Herrania umbratica</name>
    <dbReference type="NCBI Taxonomy" id="108875"/>
    <lineage>
        <taxon>Eukaryota</taxon>
        <taxon>Viridiplantae</taxon>
        <taxon>Streptophyta</taxon>
        <taxon>Embryophyta</taxon>
        <taxon>Tracheophyta</taxon>
        <taxon>Spermatophyta</taxon>
        <taxon>Magnoliopsida</taxon>
        <taxon>eudicotyledons</taxon>
        <taxon>Gunneridae</taxon>
        <taxon>Pentapetalae</taxon>
        <taxon>rosids</taxon>
        <taxon>malvids</taxon>
        <taxon>Malvales</taxon>
        <taxon>Malvaceae</taxon>
        <taxon>Byttnerioideae</taxon>
        <taxon>Herrania</taxon>
    </lineage>
</organism>
<gene>
    <name evidence="2" type="primary">LOC110425998</name>
</gene>
<protein>
    <submittedName>
        <fullName evidence="2">Uncharacterized protein LOC110425998</fullName>
    </submittedName>
</protein>
<dbReference type="RefSeq" id="XP_021296760.1">
    <property type="nucleotide sequence ID" value="XM_021441085.1"/>
</dbReference>
<evidence type="ECO:0000313" key="2">
    <source>
        <dbReference type="RefSeq" id="XP_021296760.1"/>
    </source>
</evidence>
<proteinExistence type="predicted"/>
<dbReference type="InterPro" id="IPR053085">
    <property type="entry name" value="Jasmonate-induced_protein"/>
</dbReference>
<keyword evidence="1" id="KW-1185">Reference proteome</keyword>
<dbReference type="PANTHER" id="PTHR36482">
    <property type="entry name" value="OSJNBA0024J22.15 PROTEIN"/>
    <property type="match status" value="1"/>
</dbReference>
<evidence type="ECO:0000313" key="1">
    <source>
        <dbReference type="Proteomes" id="UP000504621"/>
    </source>
</evidence>
<dbReference type="Proteomes" id="UP000504621">
    <property type="component" value="Unplaced"/>
</dbReference>
<dbReference type="PANTHER" id="PTHR36482:SF6">
    <property type="entry name" value="JASMONATE-INDUCED PROTEIN HOMOLOG"/>
    <property type="match status" value="1"/>
</dbReference>
<reference evidence="2" key="1">
    <citation type="submission" date="2025-08" db="UniProtKB">
        <authorList>
            <consortium name="RefSeq"/>
        </authorList>
    </citation>
    <scope>IDENTIFICATION</scope>
    <source>
        <tissue evidence="2">Leaf</tissue>
    </source>
</reference>
<sequence length="139" mass="15230">MAAEPASTNVQFTNFSGEIVKLNSVNIWDGPGMSNVPLVIDGQTMFTQTGSVAGIEYKFKHDYTLVVAWINNGVSNKVYAQILPSGPGTYTVQWAQIKRKLEKSDDKYDTGNQYGYDCDLGIEPTGNAPKMVVTFKKAP</sequence>
<dbReference type="OrthoDB" id="10376162at2759"/>